<sequence length="251" mass="26126">MTETTIRRFGQGPLSRASALVYTLLVVELLVLATTLPGLLGLVLLDRDAANVPLAAVCALPAGPALSAALYALHRRRLDLTDLHPASAFWRGYRMNVRGVLTLYVPWLAWLTVLGTTLANFGAAGVPGWWAALLVVVALASALWGANALVITSLFAFRARDVARLAAYFLFSTPRVALGNACLVVVAGGVTLVATEAALTLLGSVFASALLLNSRPLIAEVTEKFTLQGGAAQGDAAHAEAARGVSPEAAS</sequence>
<dbReference type="Proteomes" id="UP000186096">
    <property type="component" value="Unassembled WGS sequence"/>
</dbReference>
<keyword evidence="1" id="KW-0812">Transmembrane</keyword>
<dbReference type="EMBL" id="FTNI01000030">
    <property type="protein sequence ID" value="SIS13456.1"/>
    <property type="molecule type" value="Genomic_DNA"/>
</dbReference>
<accession>A0A1N7GLS4</accession>
<dbReference type="AlphaFoldDB" id="A0A1N7GLS4"/>
<feature type="transmembrane region" description="Helical" evidence="1">
    <location>
        <begin position="129"/>
        <end position="155"/>
    </location>
</feature>
<keyword evidence="3" id="KW-1185">Reference proteome</keyword>
<dbReference type="STRING" id="58117.SAMN05421833_13030"/>
<feature type="transmembrane region" description="Helical" evidence="1">
    <location>
        <begin position="20"/>
        <end position="45"/>
    </location>
</feature>
<evidence type="ECO:0008006" key="4">
    <source>
        <dbReference type="Google" id="ProtNLM"/>
    </source>
</evidence>
<name>A0A1N7GLS4_9ACTN</name>
<dbReference type="RefSeq" id="WP_204053806.1">
    <property type="nucleotide sequence ID" value="NZ_FTNI01000030.1"/>
</dbReference>
<proteinExistence type="predicted"/>
<protein>
    <recommendedName>
        <fullName evidence="4">DUF624 domain-containing protein</fullName>
    </recommendedName>
</protein>
<feature type="transmembrane region" description="Helical" evidence="1">
    <location>
        <begin position="167"/>
        <end position="187"/>
    </location>
</feature>
<feature type="transmembrane region" description="Helical" evidence="1">
    <location>
        <begin position="101"/>
        <end position="123"/>
    </location>
</feature>
<gene>
    <name evidence="2" type="ORF">SAMN05421833_13030</name>
</gene>
<reference evidence="3" key="1">
    <citation type="submission" date="2017-01" db="EMBL/GenBank/DDBJ databases">
        <authorList>
            <person name="Varghese N."/>
            <person name="Submissions S."/>
        </authorList>
    </citation>
    <scope>NUCLEOTIDE SEQUENCE [LARGE SCALE GENOMIC DNA]</scope>
    <source>
        <strain evidence="3">ATCC 12950</strain>
    </source>
</reference>
<keyword evidence="1" id="KW-1133">Transmembrane helix</keyword>
<keyword evidence="1" id="KW-0472">Membrane</keyword>
<evidence type="ECO:0000313" key="3">
    <source>
        <dbReference type="Proteomes" id="UP000186096"/>
    </source>
</evidence>
<evidence type="ECO:0000256" key="1">
    <source>
        <dbReference type="SAM" id="Phobius"/>
    </source>
</evidence>
<evidence type="ECO:0000313" key="2">
    <source>
        <dbReference type="EMBL" id="SIS13456.1"/>
    </source>
</evidence>
<feature type="transmembrane region" description="Helical" evidence="1">
    <location>
        <begin position="51"/>
        <end position="73"/>
    </location>
</feature>
<organism evidence="2 3">
    <name type="scientific">Microbispora rosea</name>
    <dbReference type="NCBI Taxonomy" id="58117"/>
    <lineage>
        <taxon>Bacteria</taxon>
        <taxon>Bacillati</taxon>
        <taxon>Actinomycetota</taxon>
        <taxon>Actinomycetes</taxon>
        <taxon>Streptosporangiales</taxon>
        <taxon>Streptosporangiaceae</taxon>
        <taxon>Microbispora</taxon>
    </lineage>
</organism>